<dbReference type="KEGG" id="psco:LY89DRAFT_707382"/>
<dbReference type="RefSeq" id="XP_018071354.1">
    <property type="nucleotide sequence ID" value="XM_018217603.1"/>
</dbReference>
<evidence type="ECO:0000256" key="6">
    <source>
        <dbReference type="ARBA" id="ARBA00023242"/>
    </source>
</evidence>
<dbReference type="InterPro" id="IPR019258">
    <property type="entry name" value="Mediator_Med4"/>
</dbReference>
<dbReference type="GO" id="GO:0006357">
    <property type="term" value="P:regulation of transcription by RNA polymerase II"/>
    <property type="evidence" value="ECO:0007669"/>
    <property type="project" value="InterPro"/>
</dbReference>
<dbReference type="GO" id="GO:0003712">
    <property type="term" value="F:transcription coregulator activity"/>
    <property type="evidence" value="ECO:0007669"/>
    <property type="project" value="InterPro"/>
</dbReference>
<keyword evidence="8" id="KW-0010">Activator</keyword>
<dbReference type="EMBL" id="KQ947415">
    <property type="protein sequence ID" value="KUJ16999.1"/>
    <property type="molecule type" value="Genomic_DNA"/>
</dbReference>
<gene>
    <name evidence="8" type="primary">MED4</name>
    <name evidence="10" type="ORF">LY89DRAFT_707382</name>
</gene>
<feature type="compositionally biased region" description="Basic and acidic residues" evidence="9">
    <location>
        <begin position="270"/>
        <end position="293"/>
    </location>
</feature>
<comment type="subunit">
    <text evidence="8">Component of the Mediator complex.</text>
</comment>
<feature type="region of interest" description="Disordered" evidence="9">
    <location>
        <begin position="119"/>
        <end position="203"/>
    </location>
</feature>
<dbReference type="GO" id="GO:0016592">
    <property type="term" value="C:mediator complex"/>
    <property type="evidence" value="ECO:0007669"/>
    <property type="project" value="InterPro"/>
</dbReference>
<feature type="compositionally biased region" description="Low complexity" evidence="9">
    <location>
        <begin position="168"/>
        <end position="181"/>
    </location>
</feature>
<keyword evidence="6 8" id="KW-0539">Nucleus</keyword>
<dbReference type="OrthoDB" id="1929813at2759"/>
<reference evidence="10 11" key="1">
    <citation type="submission" date="2015-10" db="EMBL/GenBank/DDBJ databases">
        <title>Full genome of DAOMC 229536 Phialocephala scopiformis, a fungal endophyte of spruce producing the potent anti-insectan compound rugulosin.</title>
        <authorList>
            <consortium name="DOE Joint Genome Institute"/>
            <person name="Walker A.K."/>
            <person name="Frasz S.L."/>
            <person name="Seifert K.A."/>
            <person name="Miller J.D."/>
            <person name="Mondo S.J."/>
            <person name="Labutti K."/>
            <person name="Lipzen A."/>
            <person name="Dockter R."/>
            <person name="Kennedy M."/>
            <person name="Grigoriev I.V."/>
            <person name="Spatafora J.W."/>
        </authorList>
    </citation>
    <scope>NUCLEOTIDE SEQUENCE [LARGE SCALE GENOMIC DNA]</scope>
    <source>
        <strain evidence="10 11">CBS 120377</strain>
    </source>
</reference>
<feature type="compositionally biased region" description="Low complexity" evidence="9">
    <location>
        <begin position="190"/>
        <end position="203"/>
    </location>
</feature>
<proteinExistence type="inferred from homology"/>
<evidence type="ECO:0000256" key="5">
    <source>
        <dbReference type="ARBA" id="ARBA00023163"/>
    </source>
</evidence>
<dbReference type="PANTHER" id="PTHR13208">
    <property type="entry name" value="MEDIATOR OF RNA POLYMERASE II TRANSCRIPTION SUBUNIT 4"/>
    <property type="match status" value="1"/>
</dbReference>
<dbReference type="InParanoid" id="A0A194XA35"/>
<comment type="subcellular location">
    <subcellularLocation>
        <location evidence="1 8">Nucleus</location>
    </subcellularLocation>
</comment>
<name>A0A194XA35_MOLSC</name>
<feature type="compositionally biased region" description="Polar residues" evidence="9">
    <location>
        <begin position="142"/>
        <end position="167"/>
    </location>
</feature>
<evidence type="ECO:0000256" key="4">
    <source>
        <dbReference type="ARBA" id="ARBA00023015"/>
    </source>
</evidence>
<evidence type="ECO:0000256" key="7">
    <source>
        <dbReference type="ARBA" id="ARBA00031257"/>
    </source>
</evidence>
<keyword evidence="5 8" id="KW-0804">Transcription</keyword>
<dbReference type="Pfam" id="PF10018">
    <property type="entry name" value="Med4"/>
    <property type="match status" value="1"/>
</dbReference>
<evidence type="ECO:0000256" key="3">
    <source>
        <dbReference type="ARBA" id="ARBA00020629"/>
    </source>
</evidence>
<evidence type="ECO:0000256" key="2">
    <source>
        <dbReference type="ARBA" id="ARBA00009626"/>
    </source>
</evidence>
<evidence type="ECO:0000256" key="8">
    <source>
        <dbReference type="RuleBase" id="RU364141"/>
    </source>
</evidence>
<dbReference type="Proteomes" id="UP000070700">
    <property type="component" value="Unassembled WGS sequence"/>
</dbReference>
<comment type="similarity">
    <text evidence="2 8">Belongs to the Mediator complex subunit 4 family.</text>
</comment>
<evidence type="ECO:0000313" key="10">
    <source>
        <dbReference type="EMBL" id="KUJ16999.1"/>
    </source>
</evidence>
<accession>A0A194XA35</accession>
<keyword evidence="4 8" id="KW-0805">Transcription regulation</keyword>
<organism evidence="10 11">
    <name type="scientific">Mollisia scopiformis</name>
    <name type="common">Conifer needle endophyte fungus</name>
    <name type="synonym">Phialocephala scopiformis</name>
    <dbReference type="NCBI Taxonomy" id="149040"/>
    <lineage>
        <taxon>Eukaryota</taxon>
        <taxon>Fungi</taxon>
        <taxon>Dikarya</taxon>
        <taxon>Ascomycota</taxon>
        <taxon>Pezizomycotina</taxon>
        <taxon>Leotiomycetes</taxon>
        <taxon>Helotiales</taxon>
        <taxon>Mollisiaceae</taxon>
        <taxon>Mollisia</taxon>
    </lineage>
</organism>
<sequence length="323" mass="35556">MDAIIDKHFERVEKALATLINSISTYNPNPSLANDLVTADAELSQGLEQLTTHQNNHSKLLALRATSSALDTQIRETLTLLVTTRRDLIATPASSFPTNTNPVTTTELLSYARRISKFTLPPTTRQTDHQATSGDAGDNTPKEPQSQTQTNGTTTPVVATNGVISGEQTQATQSQAAPSSAMDIDQSQPVAGDTQTTDTTGVATNSQIWGSFFDAAREGMWVPWPTEETIRRGNLASIQVLLDQGVDPWTFDPEKSAELEADRKRIAEEEDMAREVDKARVDEERRREMERRMSSSGGAGMERREEAPKVFQLETFDDDEDDD</sequence>
<keyword evidence="11" id="KW-1185">Reference proteome</keyword>
<dbReference type="STRING" id="149040.A0A194XA35"/>
<feature type="compositionally biased region" description="Polar residues" evidence="9">
    <location>
        <begin position="121"/>
        <end position="133"/>
    </location>
</feature>
<evidence type="ECO:0000256" key="1">
    <source>
        <dbReference type="ARBA" id="ARBA00004123"/>
    </source>
</evidence>
<evidence type="ECO:0000256" key="9">
    <source>
        <dbReference type="SAM" id="MobiDB-lite"/>
    </source>
</evidence>
<dbReference type="GeneID" id="28827329"/>
<dbReference type="AlphaFoldDB" id="A0A194XA35"/>
<evidence type="ECO:0000313" key="11">
    <source>
        <dbReference type="Proteomes" id="UP000070700"/>
    </source>
</evidence>
<dbReference type="GO" id="GO:0070847">
    <property type="term" value="C:core mediator complex"/>
    <property type="evidence" value="ECO:0007669"/>
    <property type="project" value="TreeGrafter"/>
</dbReference>
<dbReference type="FunCoup" id="A0A194XA35">
    <property type="interactions" value="232"/>
</dbReference>
<feature type="region of interest" description="Disordered" evidence="9">
    <location>
        <begin position="270"/>
        <end position="323"/>
    </location>
</feature>
<dbReference type="PANTHER" id="PTHR13208:SF2">
    <property type="entry name" value="MEDIATOR OF RNA POLYMERASE II TRANSCRIPTION SUBUNIT 4"/>
    <property type="match status" value="1"/>
</dbReference>
<comment type="function">
    <text evidence="8">Component of the Mediator complex, a coactivator involved in the regulated transcription of nearly all RNA polymerase II-dependent genes. Mediator functions as a bridge to convey information from gene-specific regulatory proteins to the basal RNA polymerase II transcription machinery. Mediator is recruited to promoters by direct interactions with regulatory proteins and serves as a scaffold for the assembly of a functional preinitiation complex with RNA polymerase II and the general transcription factors.</text>
</comment>
<protein>
    <recommendedName>
        <fullName evidence="3 8">Mediator of RNA polymerase II transcription subunit 4</fullName>
    </recommendedName>
    <alternativeName>
        <fullName evidence="7 8">Mediator complex subunit 4</fullName>
    </alternativeName>
</protein>